<name>A0ACB8BPX8_9AGAM</name>
<reference evidence="1" key="1">
    <citation type="journal article" date="2021" name="New Phytol.">
        <title>Evolutionary innovations through gain and loss of genes in the ectomycorrhizal Boletales.</title>
        <authorList>
            <person name="Wu G."/>
            <person name="Miyauchi S."/>
            <person name="Morin E."/>
            <person name="Kuo A."/>
            <person name="Drula E."/>
            <person name="Varga T."/>
            <person name="Kohler A."/>
            <person name="Feng B."/>
            <person name="Cao Y."/>
            <person name="Lipzen A."/>
            <person name="Daum C."/>
            <person name="Hundley H."/>
            <person name="Pangilinan J."/>
            <person name="Johnson J."/>
            <person name="Barry K."/>
            <person name="LaButti K."/>
            <person name="Ng V."/>
            <person name="Ahrendt S."/>
            <person name="Min B."/>
            <person name="Choi I.G."/>
            <person name="Park H."/>
            <person name="Plett J.M."/>
            <person name="Magnuson J."/>
            <person name="Spatafora J.W."/>
            <person name="Nagy L.G."/>
            <person name="Henrissat B."/>
            <person name="Grigoriev I.V."/>
            <person name="Yang Z.L."/>
            <person name="Xu J."/>
            <person name="Martin F.M."/>
        </authorList>
    </citation>
    <scope>NUCLEOTIDE SEQUENCE</scope>
    <source>
        <strain evidence="1">KUC20120723A-06</strain>
    </source>
</reference>
<proteinExistence type="predicted"/>
<evidence type="ECO:0000313" key="1">
    <source>
        <dbReference type="EMBL" id="KAH7927642.1"/>
    </source>
</evidence>
<comment type="caution">
    <text evidence="1">The sequence shown here is derived from an EMBL/GenBank/DDBJ whole genome shotgun (WGS) entry which is preliminary data.</text>
</comment>
<sequence>MGDVEKQIEAPDLRGPSIDVGAYENLNRRSAIQPPDAPLLATHSEVIDGGLRAWLTVFGSFMALFCSFGQMNAFGTFQSWYSDNQLSHLSPFTISWIGSLQLWTFFVMGGPIGRAFDAFGPLPIMITGTVLLILSIMTTSISTEYYQYVLSQGVLFGLSVGMMFYPSMASVSTHFTKYRATALGISAAGSSVGGVVYPILLRYLFGTIGFNWAVRASGLVSAACCALAILTVKSRLPSGKKAGSRSSTNVFTDSRFMLLVAGSFFVCLGLFTPFFYIVEYTQDHSISPTIAFYVLSVMNAGGIFGRIVPACLSDVIGRFNLLTPTAFLSGLSCLVFWMFSESLATVMSFAAVYGFLSGAFISVITPCVAQISDIREIGTRIGILYTLISLPSLFGGPIAGAMLQDNHSYTGMIALAGTSIIVGSLFILGSKLTVDKRIFARV</sequence>
<keyword evidence="2" id="KW-1185">Reference proteome</keyword>
<dbReference type="Proteomes" id="UP000790709">
    <property type="component" value="Unassembled WGS sequence"/>
</dbReference>
<evidence type="ECO:0000313" key="2">
    <source>
        <dbReference type="Proteomes" id="UP000790709"/>
    </source>
</evidence>
<gene>
    <name evidence="1" type="ORF">BV22DRAFT_1006663</name>
</gene>
<organism evidence="1 2">
    <name type="scientific">Leucogyrophana mollusca</name>
    <dbReference type="NCBI Taxonomy" id="85980"/>
    <lineage>
        <taxon>Eukaryota</taxon>
        <taxon>Fungi</taxon>
        <taxon>Dikarya</taxon>
        <taxon>Basidiomycota</taxon>
        <taxon>Agaricomycotina</taxon>
        <taxon>Agaricomycetes</taxon>
        <taxon>Agaricomycetidae</taxon>
        <taxon>Boletales</taxon>
        <taxon>Boletales incertae sedis</taxon>
        <taxon>Leucogyrophana</taxon>
    </lineage>
</organism>
<protein>
    <submittedName>
        <fullName evidence="1">MFS general substrate transporter</fullName>
    </submittedName>
</protein>
<dbReference type="EMBL" id="MU266363">
    <property type="protein sequence ID" value="KAH7927642.1"/>
    <property type="molecule type" value="Genomic_DNA"/>
</dbReference>
<accession>A0ACB8BPX8</accession>